<dbReference type="EMBL" id="BT143479">
    <property type="protein sequence ID" value="AFK43273.1"/>
    <property type="molecule type" value="mRNA"/>
</dbReference>
<protein>
    <submittedName>
        <fullName evidence="1">Uncharacterized protein</fullName>
    </submittedName>
</protein>
<proteinExistence type="evidence at transcript level"/>
<dbReference type="AlphaFoldDB" id="I3SSN1"/>
<reference evidence="1" key="1">
    <citation type="submission" date="2012-05" db="EMBL/GenBank/DDBJ databases">
        <authorList>
            <person name="Krishnakumar V."/>
            <person name="Cheung F."/>
            <person name="Xiao Y."/>
            <person name="Chan A."/>
            <person name="Moskal W.A."/>
            <person name="Town C.D."/>
        </authorList>
    </citation>
    <scope>NUCLEOTIDE SEQUENCE</scope>
</reference>
<evidence type="ECO:0000313" key="1">
    <source>
        <dbReference type="EMBL" id="AFK43273.1"/>
    </source>
</evidence>
<accession>I3SSN1</accession>
<organism evidence="1">
    <name type="scientific">Medicago truncatula</name>
    <name type="common">Barrel medic</name>
    <name type="synonym">Medicago tribuloides</name>
    <dbReference type="NCBI Taxonomy" id="3880"/>
    <lineage>
        <taxon>Eukaryota</taxon>
        <taxon>Viridiplantae</taxon>
        <taxon>Streptophyta</taxon>
        <taxon>Embryophyta</taxon>
        <taxon>Tracheophyta</taxon>
        <taxon>Spermatophyta</taxon>
        <taxon>Magnoliopsida</taxon>
        <taxon>eudicotyledons</taxon>
        <taxon>Gunneridae</taxon>
        <taxon>Pentapetalae</taxon>
        <taxon>rosids</taxon>
        <taxon>fabids</taxon>
        <taxon>Fabales</taxon>
        <taxon>Fabaceae</taxon>
        <taxon>Papilionoideae</taxon>
        <taxon>50 kb inversion clade</taxon>
        <taxon>NPAAA clade</taxon>
        <taxon>Hologalegina</taxon>
        <taxon>IRL clade</taxon>
        <taxon>Trifolieae</taxon>
        <taxon>Medicago</taxon>
    </lineage>
</organism>
<sequence>MRLSSRLLTQVVPQGVTVTIADHGDVSPVFKTFRFLYLGLEAT</sequence>
<name>I3SSN1_MEDTR</name>